<evidence type="ECO:0000256" key="1">
    <source>
        <dbReference type="SAM" id="SignalP"/>
    </source>
</evidence>
<proteinExistence type="predicted"/>
<dbReference type="OrthoDB" id="5865274at2759"/>
<gene>
    <name evidence="2" type="ORF">CAUJ_LOCUS4513</name>
</gene>
<evidence type="ECO:0000313" key="3">
    <source>
        <dbReference type="Proteomes" id="UP000835052"/>
    </source>
</evidence>
<dbReference type="Proteomes" id="UP000835052">
    <property type="component" value="Unassembled WGS sequence"/>
</dbReference>
<protein>
    <submittedName>
        <fullName evidence="2">Uncharacterized protein</fullName>
    </submittedName>
</protein>
<dbReference type="AlphaFoldDB" id="A0A8S1H0C2"/>
<accession>A0A8S1H0C2</accession>
<reference evidence="2" key="1">
    <citation type="submission" date="2020-10" db="EMBL/GenBank/DDBJ databases">
        <authorList>
            <person name="Kikuchi T."/>
        </authorList>
    </citation>
    <scope>NUCLEOTIDE SEQUENCE</scope>
    <source>
        <strain evidence="2">NKZ352</strain>
    </source>
</reference>
<sequence>MLTRVFVFFACLLLLVAADERPEKRPALLSRYGRAVLPRYGKRSSSSPAYAELDQDVMLCRYVNGRISCSSVDDFLSR</sequence>
<organism evidence="2 3">
    <name type="scientific">Caenorhabditis auriculariae</name>
    <dbReference type="NCBI Taxonomy" id="2777116"/>
    <lineage>
        <taxon>Eukaryota</taxon>
        <taxon>Metazoa</taxon>
        <taxon>Ecdysozoa</taxon>
        <taxon>Nematoda</taxon>
        <taxon>Chromadorea</taxon>
        <taxon>Rhabditida</taxon>
        <taxon>Rhabditina</taxon>
        <taxon>Rhabditomorpha</taxon>
        <taxon>Rhabditoidea</taxon>
        <taxon>Rhabditidae</taxon>
        <taxon>Peloderinae</taxon>
        <taxon>Caenorhabditis</taxon>
    </lineage>
</organism>
<feature type="signal peptide" evidence="1">
    <location>
        <begin position="1"/>
        <end position="18"/>
    </location>
</feature>
<feature type="chain" id="PRO_5035873285" evidence="1">
    <location>
        <begin position="19"/>
        <end position="78"/>
    </location>
</feature>
<name>A0A8S1H0C2_9PELO</name>
<dbReference type="EMBL" id="CAJGYM010000008">
    <property type="protein sequence ID" value="CAD6188594.1"/>
    <property type="molecule type" value="Genomic_DNA"/>
</dbReference>
<keyword evidence="3" id="KW-1185">Reference proteome</keyword>
<keyword evidence="1" id="KW-0732">Signal</keyword>
<comment type="caution">
    <text evidence="2">The sequence shown here is derived from an EMBL/GenBank/DDBJ whole genome shotgun (WGS) entry which is preliminary data.</text>
</comment>
<evidence type="ECO:0000313" key="2">
    <source>
        <dbReference type="EMBL" id="CAD6188594.1"/>
    </source>
</evidence>